<keyword evidence="2" id="KW-0129">CBS domain</keyword>
<organism evidence="4 5">
    <name type="scientific">Leptospira harrisiae</name>
    <dbReference type="NCBI Taxonomy" id="2023189"/>
    <lineage>
        <taxon>Bacteria</taxon>
        <taxon>Pseudomonadati</taxon>
        <taxon>Spirochaetota</taxon>
        <taxon>Spirochaetia</taxon>
        <taxon>Leptospirales</taxon>
        <taxon>Leptospiraceae</taxon>
        <taxon>Leptospira</taxon>
    </lineage>
</organism>
<dbReference type="CDD" id="cd04584">
    <property type="entry name" value="CBS_pair_AcuB_like"/>
    <property type="match status" value="1"/>
</dbReference>
<feature type="domain" description="CBS" evidence="3">
    <location>
        <begin position="139"/>
        <end position="197"/>
    </location>
</feature>
<dbReference type="EMBL" id="NPDX01000001">
    <property type="protein sequence ID" value="PJZ85479.1"/>
    <property type="molecule type" value="Genomic_DNA"/>
</dbReference>
<comment type="caution">
    <text evidence="4">The sequence shown here is derived from an EMBL/GenBank/DDBJ whole genome shotgun (WGS) entry which is preliminary data.</text>
</comment>
<evidence type="ECO:0000256" key="1">
    <source>
        <dbReference type="ARBA" id="ARBA00022737"/>
    </source>
</evidence>
<accession>A0A2N0AME0</accession>
<dbReference type="Gene3D" id="3.10.580.10">
    <property type="entry name" value="CBS-domain"/>
    <property type="match status" value="1"/>
</dbReference>
<dbReference type="SUPFAM" id="SSF54631">
    <property type="entry name" value="CBS-domain pair"/>
    <property type="match status" value="1"/>
</dbReference>
<reference evidence="4 5" key="1">
    <citation type="submission" date="2017-07" db="EMBL/GenBank/DDBJ databases">
        <title>Leptospira spp. isolated from tropical soils.</title>
        <authorList>
            <person name="Thibeaux R."/>
            <person name="Iraola G."/>
            <person name="Ferres I."/>
            <person name="Bierque E."/>
            <person name="Girault D."/>
            <person name="Soupe-Gilbert M.-E."/>
            <person name="Picardeau M."/>
            <person name="Goarant C."/>
        </authorList>
    </citation>
    <scope>NUCLEOTIDE SEQUENCE [LARGE SCALE GENOMIC DNA]</scope>
    <source>
        <strain evidence="4 5">FH2-B-A1</strain>
    </source>
</reference>
<name>A0A2N0AME0_9LEPT</name>
<dbReference type="PANTHER" id="PTHR48108">
    <property type="entry name" value="CBS DOMAIN-CONTAINING PROTEIN CBSX2, CHLOROPLASTIC"/>
    <property type="match status" value="1"/>
</dbReference>
<dbReference type="InterPro" id="IPR046342">
    <property type="entry name" value="CBS_dom_sf"/>
</dbReference>
<keyword evidence="5" id="KW-1185">Reference proteome</keyword>
<proteinExistence type="predicted"/>
<dbReference type="Pfam" id="PF00571">
    <property type="entry name" value="CBS"/>
    <property type="match status" value="2"/>
</dbReference>
<dbReference type="InterPro" id="IPR000644">
    <property type="entry name" value="CBS_dom"/>
</dbReference>
<evidence type="ECO:0000259" key="3">
    <source>
        <dbReference type="PROSITE" id="PS51371"/>
    </source>
</evidence>
<dbReference type="Proteomes" id="UP000232145">
    <property type="component" value="Unassembled WGS sequence"/>
</dbReference>
<dbReference type="AlphaFoldDB" id="A0A2N0AME0"/>
<evidence type="ECO:0000313" key="4">
    <source>
        <dbReference type="EMBL" id="PJZ85479.1"/>
    </source>
</evidence>
<dbReference type="SMART" id="SM00116">
    <property type="entry name" value="CBS"/>
    <property type="match status" value="2"/>
</dbReference>
<feature type="domain" description="CBS" evidence="3">
    <location>
        <begin position="76"/>
        <end position="135"/>
    </location>
</feature>
<dbReference type="OrthoDB" id="9811720at2"/>
<sequence length="199" mass="22180">MFFWIHDGRILPNPPPTYTDRVHKIHPGGNAAPISGDAEESANASISSFLHRSPGDVYKESAGQTEKTVYFLHEIMSKPAYSLPSSETISHCLDFMLEKGIRHLPITDDLGTLVGFVSDRDILEKSKSYERDWPISDIMTKRVLVGSPGSEIRGVTKVLLEERIGCIPVVDDDNHPIGMITRSDLLRLLLKYPNLNIIA</sequence>
<evidence type="ECO:0000313" key="5">
    <source>
        <dbReference type="Proteomes" id="UP000232145"/>
    </source>
</evidence>
<dbReference type="PANTHER" id="PTHR48108:SF26">
    <property type="entry name" value="CBS DOMAIN-CONTAINING PROTEIN DDB_G0289609"/>
    <property type="match status" value="1"/>
</dbReference>
<dbReference type="PROSITE" id="PS51371">
    <property type="entry name" value="CBS"/>
    <property type="match status" value="2"/>
</dbReference>
<protein>
    <submittedName>
        <fullName evidence="4">CBS domain-containing protein</fullName>
    </submittedName>
</protein>
<dbReference type="RefSeq" id="WP_100742377.1">
    <property type="nucleotide sequence ID" value="NZ_NPDW01000001.1"/>
</dbReference>
<dbReference type="InterPro" id="IPR051462">
    <property type="entry name" value="CBS_domain-containing"/>
</dbReference>
<gene>
    <name evidence="4" type="ORF">CH364_04440</name>
</gene>
<evidence type="ECO:0000256" key="2">
    <source>
        <dbReference type="PROSITE-ProRule" id="PRU00703"/>
    </source>
</evidence>
<keyword evidence="1" id="KW-0677">Repeat</keyword>